<accession>A0A2T2WY27</accession>
<dbReference type="InterPro" id="IPR043128">
    <property type="entry name" value="Rev_trsase/Diguanyl_cyclase"/>
</dbReference>
<keyword evidence="1" id="KW-1133">Transmembrane helix</keyword>
<evidence type="ECO:0000313" key="5">
    <source>
        <dbReference type="Proteomes" id="UP000242699"/>
    </source>
</evidence>
<dbReference type="Gene3D" id="3.30.450.20">
    <property type="entry name" value="PAS domain"/>
    <property type="match status" value="1"/>
</dbReference>
<dbReference type="PROSITE" id="PS50112">
    <property type="entry name" value="PAS"/>
    <property type="match status" value="1"/>
</dbReference>
<reference evidence="4 5" key="1">
    <citation type="journal article" date="2014" name="BMC Genomics">
        <title>Comparison of environmental and isolate Sulfobacillus genomes reveals diverse carbon, sulfur, nitrogen, and hydrogen metabolisms.</title>
        <authorList>
            <person name="Justice N.B."/>
            <person name="Norman A."/>
            <person name="Brown C.T."/>
            <person name="Singh A."/>
            <person name="Thomas B.C."/>
            <person name="Banfield J.F."/>
        </authorList>
    </citation>
    <scope>NUCLEOTIDE SEQUENCE [LARGE SCALE GENOMIC DNA]</scope>
    <source>
        <strain evidence="4">AMDSBA1</strain>
    </source>
</reference>
<dbReference type="Pfam" id="PF13426">
    <property type="entry name" value="PAS_9"/>
    <property type="match status" value="1"/>
</dbReference>
<dbReference type="GO" id="GO:0005886">
    <property type="term" value="C:plasma membrane"/>
    <property type="evidence" value="ECO:0007669"/>
    <property type="project" value="TreeGrafter"/>
</dbReference>
<evidence type="ECO:0008006" key="6">
    <source>
        <dbReference type="Google" id="ProtNLM"/>
    </source>
</evidence>
<evidence type="ECO:0000256" key="1">
    <source>
        <dbReference type="SAM" id="Phobius"/>
    </source>
</evidence>
<feature type="domain" description="PAS" evidence="2">
    <location>
        <begin position="387"/>
        <end position="416"/>
    </location>
</feature>
<dbReference type="NCBIfam" id="TIGR00229">
    <property type="entry name" value="sensory_box"/>
    <property type="match status" value="1"/>
</dbReference>
<dbReference type="InterPro" id="IPR050469">
    <property type="entry name" value="Diguanylate_Cyclase"/>
</dbReference>
<dbReference type="AlphaFoldDB" id="A0A2T2WY27"/>
<feature type="transmembrane region" description="Helical" evidence="1">
    <location>
        <begin position="162"/>
        <end position="180"/>
    </location>
</feature>
<dbReference type="NCBIfam" id="TIGR00254">
    <property type="entry name" value="GGDEF"/>
    <property type="match status" value="1"/>
</dbReference>
<dbReference type="GO" id="GO:1902201">
    <property type="term" value="P:negative regulation of bacterial-type flagellum-dependent cell motility"/>
    <property type="evidence" value="ECO:0007669"/>
    <property type="project" value="TreeGrafter"/>
</dbReference>
<dbReference type="InterPro" id="IPR035965">
    <property type="entry name" value="PAS-like_dom_sf"/>
</dbReference>
<protein>
    <recommendedName>
        <fullName evidence="6">GGDEF domain-containing protein</fullName>
    </recommendedName>
</protein>
<dbReference type="CDD" id="cd00130">
    <property type="entry name" value="PAS"/>
    <property type="match status" value="1"/>
</dbReference>
<dbReference type="Gene3D" id="3.30.70.270">
    <property type="match status" value="1"/>
</dbReference>
<dbReference type="EMBL" id="PXYT01000029">
    <property type="protein sequence ID" value="PSR27134.1"/>
    <property type="molecule type" value="Genomic_DNA"/>
</dbReference>
<comment type="caution">
    <text evidence="4">The sequence shown here is derived from an EMBL/GenBank/DDBJ whole genome shotgun (WGS) entry which is preliminary data.</text>
</comment>
<feature type="transmembrane region" description="Helical" evidence="1">
    <location>
        <begin position="13"/>
        <end position="30"/>
    </location>
</feature>
<evidence type="ECO:0000259" key="3">
    <source>
        <dbReference type="PROSITE" id="PS50887"/>
    </source>
</evidence>
<keyword evidence="1" id="KW-0812">Transmembrane</keyword>
<dbReference type="PROSITE" id="PS50887">
    <property type="entry name" value="GGDEF"/>
    <property type="match status" value="1"/>
</dbReference>
<feature type="transmembrane region" description="Helical" evidence="1">
    <location>
        <begin position="136"/>
        <end position="156"/>
    </location>
</feature>
<dbReference type="SUPFAM" id="SSF55073">
    <property type="entry name" value="Nucleotide cyclase"/>
    <property type="match status" value="1"/>
</dbReference>
<sequence length="499" mass="55626">MEHTMNLVSWPQFLIYGMMVTGLLVGVWEWDDFVFRRGWTRSSRLLLSVGTPIILGVAKYFGHLEMPLGIFVVILIAQWYLVTDFKWRMLGSVMILVAVFARPVFIGDSVHALIDVIIMAVLIMVLVGARSRLNEFGVRILLYVSLTAGAVASMIVNRDAVADLWVSITVASLTFTYIMSWTDRTQRWQHDIYRAEHDALTGSLTRYGHVAWLTQSEMRGRAEGLVVACDVDDFKWFNDTWGHDLGDQVLHAIATRLQAEIRSQDALVRPGGDEFTVWIPEATSANAEDIVERLHRSVTEHPYSFSVGTFRLGVSMGWAVGPFSGDTAQKADQNLLEAKRQGKNRVARDAPGRVSTIPPDWPDSTANLKWLADATTALWSVWNTAAVLANADGSIVAVNQAYERLTGRSSHELIGQKPGVMSGDDTPDELWQTLREKKPWHGKLKNSRPDGTIWWAQESIIPIVVGTQIVGYWRILQECAPDVQPNFSSDAGLLSPGHG</sequence>
<dbReference type="PANTHER" id="PTHR45138:SF9">
    <property type="entry name" value="DIGUANYLATE CYCLASE DGCM-RELATED"/>
    <property type="match status" value="1"/>
</dbReference>
<dbReference type="InterPro" id="IPR029787">
    <property type="entry name" value="Nucleotide_cyclase"/>
</dbReference>
<dbReference type="GO" id="GO:0052621">
    <property type="term" value="F:diguanylate cyclase activity"/>
    <property type="evidence" value="ECO:0007669"/>
    <property type="project" value="TreeGrafter"/>
</dbReference>
<dbReference type="InterPro" id="IPR000014">
    <property type="entry name" value="PAS"/>
</dbReference>
<feature type="domain" description="GGDEF" evidence="3">
    <location>
        <begin position="222"/>
        <end position="351"/>
    </location>
</feature>
<keyword evidence="1" id="KW-0472">Membrane</keyword>
<dbReference type="InterPro" id="IPR000160">
    <property type="entry name" value="GGDEF_dom"/>
</dbReference>
<dbReference type="CDD" id="cd01949">
    <property type="entry name" value="GGDEF"/>
    <property type="match status" value="1"/>
</dbReference>
<feature type="transmembrane region" description="Helical" evidence="1">
    <location>
        <begin position="89"/>
        <end position="106"/>
    </location>
</feature>
<dbReference type="Proteomes" id="UP000242699">
    <property type="component" value="Unassembled WGS sequence"/>
</dbReference>
<dbReference type="SMART" id="SM00267">
    <property type="entry name" value="GGDEF"/>
    <property type="match status" value="1"/>
</dbReference>
<dbReference type="SUPFAM" id="SSF55785">
    <property type="entry name" value="PYP-like sensor domain (PAS domain)"/>
    <property type="match status" value="1"/>
</dbReference>
<feature type="transmembrane region" description="Helical" evidence="1">
    <location>
        <begin position="66"/>
        <end position="82"/>
    </location>
</feature>
<gene>
    <name evidence="4" type="ORF">C7B43_12450</name>
</gene>
<name>A0A2T2WY27_9FIRM</name>
<dbReference type="PANTHER" id="PTHR45138">
    <property type="entry name" value="REGULATORY COMPONENTS OF SENSORY TRANSDUCTION SYSTEM"/>
    <property type="match status" value="1"/>
</dbReference>
<dbReference type="GO" id="GO:0043709">
    <property type="term" value="P:cell adhesion involved in single-species biofilm formation"/>
    <property type="evidence" value="ECO:0007669"/>
    <property type="project" value="TreeGrafter"/>
</dbReference>
<proteinExistence type="predicted"/>
<organism evidence="4 5">
    <name type="scientific">Sulfobacillus benefaciens</name>
    <dbReference type="NCBI Taxonomy" id="453960"/>
    <lineage>
        <taxon>Bacteria</taxon>
        <taxon>Bacillati</taxon>
        <taxon>Bacillota</taxon>
        <taxon>Clostridia</taxon>
        <taxon>Eubacteriales</taxon>
        <taxon>Clostridiales Family XVII. Incertae Sedis</taxon>
        <taxon>Sulfobacillus</taxon>
    </lineage>
</organism>
<evidence type="ECO:0000313" key="4">
    <source>
        <dbReference type="EMBL" id="PSR27134.1"/>
    </source>
</evidence>
<feature type="transmembrane region" description="Helical" evidence="1">
    <location>
        <begin position="112"/>
        <end position="129"/>
    </location>
</feature>
<evidence type="ECO:0000259" key="2">
    <source>
        <dbReference type="PROSITE" id="PS50112"/>
    </source>
</evidence>
<dbReference type="Pfam" id="PF00990">
    <property type="entry name" value="GGDEF"/>
    <property type="match status" value="1"/>
</dbReference>